<feature type="DNA-binding region" description="H-T-H motif" evidence="4">
    <location>
        <begin position="24"/>
        <end position="43"/>
    </location>
</feature>
<dbReference type="Gene3D" id="1.10.357.10">
    <property type="entry name" value="Tetracycline Repressor, domain 2"/>
    <property type="match status" value="1"/>
</dbReference>
<evidence type="ECO:0000313" key="7">
    <source>
        <dbReference type="Proteomes" id="UP001307168"/>
    </source>
</evidence>
<dbReference type="InterPro" id="IPR036271">
    <property type="entry name" value="Tet_transcr_reg_TetR-rel_C_sf"/>
</dbReference>
<dbReference type="EMBL" id="JARNBH010000027">
    <property type="protein sequence ID" value="MEC0275808.1"/>
    <property type="molecule type" value="Genomic_DNA"/>
</dbReference>
<dbReference type="PANTHER" id="PTHR47506:SF1">
    <property type="entry name" value="HTH-TYPE TRANSCRIPTIONAL REGULATOR YJDC"/>
    <property type="match status" value="1"/>
</dbReference>
<reference evidence="6 7" key="1">
    <citation type="submission" date="2023-03" db="EMBL/GenBank/DDBJ databases">
        <title>Bacillus Genome Sequencing.</title>
        <authorList>
            <person name="Dunlap C."/>
        </authorList>
    </citation>
    <scope>NUCLEOTIDE SEQUENCE [LARGE SCALE GENOMIC DNA]</scope>
    <source>
        <strain evidence="6 7">B-41290</strain>
    </source>
</reference>
<feature type="domain" description="HTH tetR-type" evidence="5">
    <location>
        <begin position="1"/>
        <end position="61"/>
    </location>
</feature>
<keyword evidence="2 4" id="KW-0238">DNA-binding</keyword>
<dbReference type="SUPFAM" id="SSF46689">
    <property type="entry name" value="Homeodomain-like"/>
    <property type="match status" value="1"/>
</dbReference>
<dbReference type="SUPFAM" id="SSF48498">
    <property type="entry name" value="Tetracyclin repressor-like, C-terminal domain"/>
    <property type="match status" value="1"/>
</dbReference>
<evidence type="ECO:0000313" key="6">
    <source>
        <dbReference type="EMBL" id="MEC0275808.1"/>
    </source>
</evidence>
<dbReference type="InterPro" id="IPR054156">
    <property type="entry name" value="YxaF_TetR_C"/>
</dbReference>
<dbReference type="AlphaFoldDB" id="A0AAW9NBQ5"/>
<dbReference type="Proteomes" id="UP001307168">
    <property type="component" value="Unassembled WGS sequence"/>
</dbReference>
<dbReference type="GO" id="GO:0003677">
    <property type="term" value="F:DNA binding"/>
    <property type="evidence" value="ECO:0007669"/>
    <property type="project" value="UniProtKB-UniRule"/>
</dbReference>
<dbReference type="PRINTS" id="PR00455">
    <property type="entry name" value="HTHTETR"/>
</dbReference>
<dbReference type="InterPro" id="IPR001647">
    <property type="entry name" value="HTH_TetR"/>
</dbReference>
<keyword evidence="7" id="KW-1185">Reference proteome</keyword>
<proteinExistence type="predicted"/>
<accession>A0AAW9NBQ5</accession>
<comment type="caution">
    <text evidence="6">The sequence shown here is derived from an EMBL/GenBank/DDBJ whole genome shotgun (WGS) entry which is preliminary data.</text>
</comment>
<protein>
    <submittedName>
        <fullName evidence="6">TetR/AcrR family transcriptional regulator</fullName>
    </submittedName>
</protein>
<gene>
    <name evidence="6" type="ORF">P4706_22510</name>
</gene>
<evidence type="ECO:0000259" key="5">
    <source>
        <dbReference type="PROSITE" id="PS50977"/>
    </source>
</evidence>
<evidence type="ECO:0000256" key="3">
    <source>
        <dbReference type="ARBA" id="ARBA00023163"/>
    </source>
</evidence>
<dbReference type="Pfam" id="PF21993">
    <property type="entry name" value="TetR_C_13_2"/>
    <property type="match status" value="1"/>
</dbReference>
<dbReference type="Pfam" id="PF00440">
    <property type="entry name" value="TetR_N"/>
    <property type="match status" value="1"/>
</dbReference>
<evidence type="ECO:0000256" key="4">
    <source>
        <dbReference type="PROSITE-ProRule" id="PRU00335"/>
    </source>
</evidence>
<dbReference type="PANTHER" id="PTHR47506">
    <property type="entry name" value="TRANSCRIPTIONAL REGULATORY PROTEIN"/>
    <property type="match status" value="1"/>
</dbReference>
<sequence>MSKQQEIITISRRIIYSKGYQATSISDILDAANIGKGQFYHYFSSKHDLGLAVVEDLVKECDQEVFLEIFQSEFDPITKLNKMLKRTLVFHTDEEGKSGCPVGNLAIEMSEHDETFRLKIQYIFDRWISFIEETLNELIKQGHFPSTMDSKKHAQSIVAMIEGGVLLMKSQKDISFLTNVLDVIREQYRLS</sequence>
<dbReference type="InterPro" id="IPR023772">
    <property type="entry name" value="DNA-bd_HTH_TetR-type_CS"/>
</dbReference>
<dbReference type="PROSITE" id="PS01081">
    <property type="entry name" value="HTH_TETR_1"/>
    <property type="match status" value="1"/>
</dbReference>
<evidence type="ECO:0000256" key="1">
    <source>
        <dbReference type="ARBA" id="ARBA00023015"/>
    </source>
</evidence>
<dbReference type="InterPro" id="IPR009057">
    <property type="entry name" value="Homeodomain-like_sf"/>
</dbReference>
<dbReference type="RefSeq" id="WP_134781320.1">
    <property type="nucleotide sequence ID" value="NZ_JARNBG010000029.1"/>
</dbReference>
<dbReference type="PROSITE" id="PS50977">
    <property type="entry name" value="HTH_TETR_2"/>
    <property type="match status" value="1"/>
</dbReference>
<name>A0AAW9NBQ5_9BACI</name>
<keyword evidence="1" id="KW-0805">Transcription regulation</keyword>
<organism evidence="6 7">
    <name type="scientific">Peribacillus castrilensis</name>
    <dbReference type="NCBI Taxonomy" id="2897690"/>
    <lineage>
        <taxon>Bacteria</taxon>
        <taxon>Bacillati</taxon>
        <taxon>Bacillota</taxon>
        <taxon>Bacilli</taxon>
        <taxon>Bacillales</taxon>
        <taxon>Bacillaceae</taxon>
        <taxon>Peribacillus</taxon>
    </lineage>
</organism>
<keyword evidence="3" id="KW-0804">Transcription</keyword>
<evidence type="ECO:0000256" key="2">
    <source>
        <dbReference type="ARBA" id="ARBA00023125"/>
    </source>
</evidence>